<feature type="region of interest" description="Disordered" evidence="1">
    <location>
        <begin position="38"/>
        <end position="57"/>
    </location>
</feature>
<reference evidence="2" key="1">
    <citation type="submission" date="2020-08" db="EMBL/GenBank/DDBJ databases">
        <title>Multicomponent nature underlies the extraordinary mechanical properties of spider dragline silk.</title>
        <authorList>
            <person name="Kono N."/>
            <person name="Nakamura H."/>
            <person name="Mori M."/>
            <person name="Yoshida Y."/>
            <person name="Ohtoshi R."/>
            <person name="Malay A.D."/>
            <person name="Moran D.A.P."/>
            <person name="Tomita M."/>
            <person name="Numata K."/>
            <person name="Arakawa K."/>
        </authorList>
    </citation>
    <scope>NUCLEOTIDE SEQUENCE</scope>
</reference>
<sequence length="133" mass="14664">MGSSIISPARYFHTSWTDRGLKVKMVLHRQTLYQHYSNGASSNGKCERNGRATTTDGRNLLTPLINSLFEPSSTLSPTRFDNFLSPLHPSSSRFRRFSSTCLRSNSVPDNSINRVVRMASETAGIAALSVGVL</sequence>
<dbReference type="EMBL" id="BMAW01069384">
    <property type="protein sequence ID" value="GFT68677.1"/>
    <property type="molecule type" value="Genomic_DNA"/>
</dbReference>
<keyword evidence="3" id="KW-1185">Reference proteome</keyword>
<evidence type="ECO:0000313" key="3">
    <source>
        <dbReference type="Proteomes" id="UP000887013"/>
    </source>
</evidence>
<comment type="caution">
    <text evidence="2">The sequence shown here is derived from an EMBL/GenBank/DDBJ whole genome shotgun (WGS) entry which is preliminary data.</text>
</comment>
<protein>
    <submittedName>
        <fullName evidence="2">Uncharacterized protein</fullName>
    </submittedName>
</protein>
<proteinExistence type="predicted"/>
<organism evidence="2 3">
    <name type="scientific">Nephila pilipes</name>
    <name type="common">Giant wood spider</name>
    <name type="synonym">Nephila maculata</name>
    <dbReference type="NCBI Taxonomy" id="299642"/>
    <lineage>
        <taxon>Eukaryota</taxon>
        <taxon>Metazoa</taxon>
        <taxon>Ecdysozoa</taxon>
        <taxon>Arthropoda</taxon>
        <taxon>Chelicerata</taxon>
        <taxon>Arachnida</taxon>
        <taxon>Araneae</taxon>
        <taxon>Araneomorphae</taxon>
        <taxon>Entelegynae</taxon>
        <taxon>Araneoidea</taxon>
        <taxon>Nephilidae</taxon>
        <taxon>Nephila</taxon>
    </lineage>
</organism>
<name>A0A8X6U0A6_NEPPI</name>
<accession>A0A8X6U0A6</accession>
<evidence type="ECO:0000313" key="2">
    <source>
        <dbReference type="EMBL" id="GFT68677.1"/>
    </source>
</evidence>
<evidence type="ECO:0000256" key="1">
    <source>
        <dbReference type="SAM" id="MobiDB-lite"/>
    </source>
</evidence>
<dbReference type="AlphaFoldDB" id="A0A8X6U0A6"/>
<gene>
    <name evidence="2" type="ORF">NPIL_500661</name>
</gene>
<dbReference type="Proteomes" id="UP000887013">
    <property type="component" value="Unassembled WGS sequence"/>
</dbReference>